<organism evidence="1 2">
    <name type="scientific">Qipengyuania nanhaisediminis</name>
    <dbReference type="NCBI Taxonomy" id="604088"/>
    <lineage>
        <taxon>Bacteria</taxon>
        <taxon>Pseudomonadati</taxon>
        <taxon>Pseudomonadota</taxon>
        <taxon>Alphaproteobacteria</taxon>
        <taxon>Sphingomonadales</taxon>
        <taxon>Erythrobacteraceae</taxon>
        <taxon>Qipengyuania</taxon>
    </lineage>
</organism>
<reference evidence="2" key="1">
    <citation type="submission" date="2016-10" db="EMBL/GenBank/DDBJ databases">
        <authorList>
            <person name="Varghese N."/>
            <person name="Submissions S."/>
        </authorList>
    </citation>
    <scope>NUCLEOTIDE SEQUENCE [LARGE SCALE GENOMIC DNA]</scope>
    <source>
        <strain evidence="2">CGMCC 1.7715</strain>
    </source>
</reference>
<evidence type="ECO:0000313" key="2">
    <source>
        <dbReference type="Proteomes" id="UP000199331"/>
    </source>
</evidence>
<proteinExistence type="predicted"/>
<evidence type="ECO:0008006" key="3">
    <source>
        <dbReference type="Google" id="ProtNLM"/>
    </source>
</evidence>
<sequence length="355" mass="38792">MTAGGVMDIVSVPEAIEWQATHAEQAGAPGTAQVVRALLALEDSEAATARRIFAWQGLSLRDAMPLRIAGGIHNLLLTGDEPRLEALYAGRMPSQADADALVRELVETHDTRLLPWLDGPPQTNEAGRSASFAAALLWLADGRTSPQFEWLEIGASAGINTMMGRYRYELGDVHVGPQGSPMIITPEWRGNSPPNTGFTLVSARGNDIAPVDLTDRAEALRLKSFVWPEATGRMARIDAAIMLAEDEPPHIDRMDAGQWVKAELEKPQEQGVTRVLAHSIMWQYLPDATQDLIEEAMQDAGARASEDKPFAHISLETNRETFAHELRVRYWPGGGEVVHLANAHPHGAWVEWLGG</sequence>
<protein>
    <recommendedName>
        <fullName evidence="3">DUF2332 domain-containing protein</fullName>
    </recommendedName>
</protein>
<dbReference type="PIRSF" id="PIRSF012608">
    <property type="entry name" value="UCP012608"/>
    <property type="match status" value="1"/>
</dbReference>
<dbReference type="RefSeq" id="WP_090482269.1">
    <property type="nucleotide sequence ID" value="NZ_FOWZ01000004.1"/>
</dbReference>
<name>A0A1I5PLD0_9SPHN</name>
<keyword evidence="2" id="KW-1185">Reference proteome</keyword>
<dbReference type="Proteomes" id="UP000199331">
    <property type="component" value="Unassembled WGS sequence"/>
</dbReference>
<dbReference type="EMBL" id="FOWZ01000004">
    <property type="protein sequence ID" value="SFP34859.1"/>
    <property type="molecule type" value="Genomic_DNA"/>
</dbReference>
<dbReference type="OrthoDB" id="7666987at2"/>
<dbReference type="InterPro" id="IPR011200">
    <property type="entry name" value="UCP012608"/>
</dbReference>
<dbReference type="AlphaFoldDB" id="A0A1I5PLD0"/>
<gene>
    <name evidence="1" type="ORF">SAMN04488060_2501</name>
</gene>
<accession>A0A1I5PLD0</accession>
<dbReference type="STRING" id="604088.SAMN04488060_2501"/>
<dbReference type="Pfam" id="PF10094">
    <property type="entry name" value="DUF2332"/>
    <property type="match status" value="1"/>
</dbReference>
<evidence type="ECO:0000313" key="1">
    <source>
        <dbReference type="EMBL" id="SFP34859.1"/>
    </source>
</evidence>